<dbReference type="EMBL" id="CP141615">
    <property type="protein sequence ID" value="WRP16747.1"/>
    <property type="molecule type" value="Genomic_DNA"/>
</dbReference>
<keyword evidence="4" id="KW-1185">Reference proteome</keyword>
<gene>
    <name evidence="3" type="ORF">U7230_11725</name>
</gene>
<protein>
    <submittedName>
        <fullName evidence="3">ABC transporter substrate-binding protein</fullName>
    </submittedName>
</protein>
<dbReference type="Pfam" id="PF01547">
    <property type="entry name" value="SBP_bac_1"/>
    <property type="match status" value="1"/>
</dbReference>
<evidence type="ECO:0000313" key="4">
    <source>
        <dbReference type="Proteomes" id="UP001332192"/>
    </source>
</evidence>
<proteinExistence type="inferred from homology"/>
<evidence type="ECO:0000313" key="3">
    <source>
        <dbReference type="EMBL" id="WRP16747.1"/>
    </source>
</evidence>
<dbReference type="InterPro" id="IPR050490">
    <property type="entry name" value="Bact_solute-bd_prot1"/>
</dbReference>
<dbReference type="SUPFAM" id="SSF53850">
    <property type="entry name" value="Periplasmic binding protein-like II"/>
    <property type="match status" value="1"/>
</dbReference>
<keyword evidence="2" id="KW-0813">Transport</keyword>
<name>A0ABZ1BX93_9FIRM</name>
<dbReference type="PANTHER" id="PTHR43649:SF29">
    <property type="entry name" value="OSMOPROTECTIVE COMPOUNDS-BINDING PROTEIN GGTB"/>
    <property type="match status" value="1"/>
</dbReference>
<organism evidence="3 4">
    <name type="scientific">Carboxydichorda subterranea</name>
    <dbReference type="NCBI Taxonomy" id="3109565"/>
    <lineage>
        <taxon>Bacteria</taxon>
        <taxon>Bacillati</taxon>
        <taxon>Bacillota</taxon>
        <taxon>Limnochordia</taxon>
        <taxon>Limnochordales</taxon>
        <taxon>Geochordaceae</taxon>
        <taxon>Carboxydichorda</taxon>
    </lineage>
</organism>
<dbReference type="Gene3D" id="3.40.190.10">
    <property type="entry name" value="Periplasmic binding protein-like II"/>
    <property type="match status" value="2"/>
</dbReference>
<reference evidence="3 4" key="1">
    <citation type="journal article" date="2024" name="Front. Microbiol.">
        <title>Novel thermophilic genera Geochorda gen. nov. and Carboxydochorda gen. nov. from the deep terrestrial subsurface reveal the ecophysiological diversity in the class Limnochordia.</title>
        <authorList>
            <person name="Karnachuk O.V."/>
            <person name="Lukina A.P."/>
            <person name="Avakyan M.R."/>
            <person name="Kadnikov V.V."/>
            <person name="Begmatov S."/>
            <person name="Beletsky A.V."/>
            <person name="Vlasova K.G."/>
            <person name="Novikov A.A."/>
            <person name="Shcherbakova V.A."/>
            <person name="Mardanov A.V."/>
            <person name="Ravin N.V."/>
        </authorList>
    </citation>
    <scope>NUCLEOTIDE SEQUENCE [LARGE SCALE GENOMIC DNA]</scope>
    <source>
        <strain evidence="3 4">L945</strain>
    </source>
</reference>
<evidence type="ECO:0000256" key="1">
    <source>
        <dbReference type="ARBA" id="ARBA00008520"/>
    </source>
</evidence>
<accession>A0ABZ1BX93</accession>
<dbReference type="RefSeq" id="WP_324716019.1">
    <property type="nucleotide sequence ID" value="NZ_CP141615.1"/>
</dbReference>
<evidence type="ECO:0000256" key="2">
    <source>
        <dbReference type="ARBA" id="ARBA00022448"/>
    </source>
</evidence>
<sequence>MAERRHPGRLGLRALVWVTLAALFVAMVGAQALAARTVTMLGTWGGQELEAFRKVLEPFEKETGIRVEFTGTRDLPAVLTTRVQAGNPPDLAALPNPGQMREFAREGHLVDLSKALDVKVLRQQYAPVWLDLGSYDGKLYAIFMSADLKSLVWYSPKAFAAKGYAVPKTWDEMMALSDRIVKDGGTPWAIGLESGAASGWPGTDWIEDIMLRTAGPEVYDKWVAHQIPWTDPAVRRAWETFGKIALNPKYVYGGPTGELTTNFGDSVNALFTSPPRAYMHRQATFIQSFILKANPGLKAGTDYDFFALPPIDPKWGTPALGAADMVGMFKDSPEARMVIQYLASPKAQERWVAALGKLSANKAVSMNAYPDPLTRKAAKILVDAQVFRFDGSDLMPAAVGSGSFWTGILDYVGGEDLDSVLEKIERSAEEAYR</sequence>
<dbReference type="PANTHER" id="PTHR43649">
    <property type="entry name" value="ARABINOSE-BINDING PROTEIN-RELATED"/>
    <property type="match status" value="1"/>
</dbReference>
<dbReference type="InterPro" id="IPR006059">
    <property type="entry name" value="SBP"/>
</dbReference>
<comment type="similarity">
    <text evidence="1">Belongs to the bacterial solute-binding protein 1 family.</text>
</comment>
<dbReference type="Proteomes" id="UP001332192">
    <property type="component" value="Chromosome"/>
</dbReference>